<keyword evidence="2" id="KW-0472">Membrane</keyword>
<proteinExistence type="predicted"/>
<gene>
    <name evidence="3" type="ORF">ACFSE6_18150</name>
</gene>
<dbReference type="Proteomes" id="UP001597277">
    <property type="component" value="Unassembled WGS sequence"/>
</dbReference>
<name>A0ABW4LCE7_9MICO</name>
<dbReference type="RefSeq" id="WP_388010729.1">
    <property type="nucleotide sequence ID" value="NZ_JBHUEE010000013.1"/>
</dbReference>
<keyword evidence="2" id="KW-1133">Transmembrane helix</keyword>
<evidence type="ECO:0000313" key="3">
    <source>
        <dbReference type="EMBL" id="MFD1719771.1"/>
    </source>
</evidence>
<comment type="caution">
    <text evidence="3">The sequence shown here is derived from an EMBL/GenBank/DDBJ whole genome shotgun (WGS) entry which is preliminary data.</text>
</comment>
<protein>
    <submittedName>
        <fullName evidence="3">Uncharacterized protein</fullName>
    </submittedName>
</protein>
<evidence type="ECO:0000256" key="2">
    <source>
        <dbReference type="SAM" id="Phobius"/>
    </source>
</evidence>
<sequence length="223" mass="23962">MLRRTLTALARRWYVTLLVLAVAAVGTYELNSRSGVYSTRTTVAFTYSYDTLLTPNNSSKLDDVIAFAGAVAADVVPERPPVRYSQSDAPYYGAGLRQGVLVGLLDHGSQWGPSYGTAVIMIQIVGPTQDWVAQRQEAALARIEDSTDERNAAGADERRIVARIDPLSTRIEHIVPSRFTQVAALGAIAAAASLVAGWAATSLDRRSKRSLSSAPAQTVPKES</sequence>
<evidence type="ECO:0000313" key="4">
    <source>
        <dbReference type="Proteomes" id="UP001597277"/>
    </source>
</evidence>
<feature type="region of interest" description="Disordered" evidence="1">
    <location>
        <begin position="204"/>
        <end position="223"/>
    </location>
</feature>
<dbReference type="EMBL" id="JBHUEE010000013">
    <property type="protein sequence ID" value="MFD1719771.1"/>
    <property type="molecule type" value="Genomic_DNA"/>
</dbReference>
<organism evidence="3 4">
    <name type="scientific">Georgenia deserti</name>
    <dbReference type="NCBI Taxonomy" id="2093781"/>
    <lineage>
        <taxon>Bacteria</taxon>
        <taxon>Bacillati</taxon>
        <taxon>Actinomycetota</taxon>
        <taxon>Actinomycetes</taxon>
        <taxon>Micrococcales</taxon>
        <taxon>Bogoriellaceae</taxon>
        <taxon>Georgenia</taxon>
    </lineage>
</organism>
<keyword evidence="4" id="KW-1185">Reference proteome</keyword>
<keyword evidence="2" id="KW-0812">Transmembrane</keyword>
<feature type="transmembrane region" description="Helical" evidence="2">
    <location>
        <begin position="12"/>
        <end position="30"/>
    </location>
</feature>
<reference evidence="4" key="1">
    <citation type="journal article" date="2019" name="Int. J. Syst. Evol. Microbiol.">
        <title>The Global Catalogue of Microorganisms (GCM) 10K type strain sequencing project: providing services to taxonomists for standard genome sequencing and annotation.</title>
        <authorList>
            <consortium name="The Broad Institute Genomics Platform"/>
            <consortium name="The Broad Institute Genome Sequencing Center for Infectious Disease"/>
            <person name="Wu L."/>
            <person name="Ma J."/>
        </authorList>
    </citation>
    <scope>NUCLEOTIDE SEQUENCE [LARGE SCALE GENOMIC DNA]</scope>
    <source>
        <strain evidence="4">JCM 17130</strain>
    </source>
</reference>
<evidence type="ECO:0000256" key="1">
    <source>
        <dbReference type="SAM" id="MobiDB-lite"/>
    </source>
</evidence>
<feature type="transmembrane region" description="Helical" evidence="2">
    <location>
        <begin position="179"/>
        <end position="200"/>
    </location>
</feature>
<accession>A0ABW4LCE7</accession>